<evidence type="ECO:0000313" key="2">
    <source>
        <dbReference type="EnsemblMetazoa" id="AATE020183-PA.1"/>
    </source>
</evidence>
<accession>A0A182JL98</accession>
<dbReference type="VEuPathDB" id="VectorBase:AATE020183"/>
<dbReference type="EnsemblMetazoa" id="AATE020183-RA">
    <property type="protein sequence ID" value="AATE020183-PA.1"/>
    <property type="gene ID" value="AATE020183"/>
</dbReference>
<name>A0A182JL98_ANOAO</name>
<dbReference type="AlphaFoldDB" id="A0A182JL98"/>
<proteinExistence type="predicted"/>
<feature type="region of interest" description="Disordered" evidence="1">
    <location>
        <begin position="65"/>
        <end position="113"/>
    </location>
</feature>
<evidence type="ECO:0000256" key="1">
    <source>
        <dbReference type="SAM" id="MobiDB-lite"/>
    </source>
</evidence>
<protein>
    <submittedName>
        <fullName evidence="2">Uncharacterized protein</fullName>
    </submittedName>
</protein>
<organism evidence="2">
    <name type="scientific">Anopheles atroparvus</name>
    <name type="common">European mosquito</name>
    <dbReference type="NCBI Taxonomy" id="41427"/>
    <lineage>
        <taxon>Eukaryota</taxon>
        <taxon>Metazoa</taxon>
        <taxon>Ecdysozoa</taxon>
        <taxon>Arthropoda</taxon>
        <taxon>Hexapoda</taxon>
        <taxon>Insecta</taxon>
        <taxon>Pterygota</taxon>
        <taxon>Neoptera</taxon>
        <taxon>Endopterygota</taxon>
        <taxon>Diptera</taxon>
        <taxon>Nematocera</taxon>
        <taxon>Culicoidea</taxon>
        <taxon>Culicidae</taxon>
        <taxon>Anophelinae</taxon>
        <taxon>Anopheles</taxon>
    </lineage>
</organism>
<sequence>MAAVGSLLMNSYASVVRSYASCARGVHSPLFVSRNACARKRSSKRPQAHSYGAWQVSALGFAQSGMRGQQTASTTMISSSTRQTTMSSRNGRSDFFDTSNSFSRRSYMPGGTK</sequence>
<reference evidence="2" key="1">
    <citation type="submission" date="2022-08" db="UniProtKB">
        <authorList>
            <consortium name="EnsemblMetazoa"/>
        </authorList>
    </citation>
    <scope>IDENTIFICATION</scope>
    <source>
        <strain evidence="2">EBRO</strain>
    </source>
</reference>
<feature type="compositionally biased region" description="Low complexity" evidence="1">
    <location>
        <begin position="73"/>
        <end position="89"/>
    </location>
</feature>